<dbReference type="Pfam" id="PF06741">
    <property type="entry name" value="LsmAD"/>
    <property type="match status" value="1"/>
</dbReference>
<feature type="compositionally biased region" description="Polar residues" evidence="2">
    <location>
        <begin position="780"/>
        <end position="804"/>
    </location>
</feature>
<dbReference type="InterPro" id="IPR045117">
    <property type="entry name" value="ATXN2-like"/>
</dbReference>
<feature type="compositionally biased region" description="Polar residues" evidence="2">
    <location>
        <begin position="429"/>
        <end position="441"/>
    </location>
</feature>
<feature type="compositionally biased region" description="Polar residues" evidence="2">
    <location>
        <begin position="670"/>
        <end position="685"/>
    </location>
</feature>
<keyword evidence="5" id="KW-1185">Reference proteome</keyword>
<evidence type="ECO:0000256" key="2">
    <source>
        <dbReference type="SAM" id="MobiDB-lite"/>
    </source>
</evidence>
<comment type="similarity">
    <text evidence="1">Belongs to the ataxin-2 family.</text>
</comment>
<feature type="compositionally biased region" description="Basic and acidic residues" evidence="2">
    <location>
        <begin position="222"/>
        <end position="246"/>
    </location>
</feature>
<dbReference type="Proteomes" id="UP000694395">
    <property type="component" value="Chromosome 6"/>
</dbReference>
<dbReference type="GO" id="GO:0010494">
    <property type="term" value="C:cytoplasmic stress granule"/>
    <property type="evidence" value="ECO:0007669"/>
    <property type="project" value="TreeGrafter"/>
</dbReference>
<dbReference type="SMART" id="SM01272">
    <property type="entry name" value="LsmAD"/>
    <property type="match status" value="1"/>
</dbReference>
<feature type="compositionally biased region" description="Low complexity" evidence="2">
    <location>
        <begin position="389"/>
        <end position="422"/>
    </location>
</feature>
<feature type="domain" description="LsmAD" evidence="3">
    <location>
        <begin position="172"/>
        <end position="240"/>
    </location>
</feature>
<dbReference type="Ensembl" id="ENSOMYT00000078735.2">
    <property type="protein sequence ID" value="ENSOMYP00000072301.2"/>
    <property type="gene ID" value="ENSOMYG00000033160.2"/>
</dbReference>
<sequence>MEILLSSKSMVLVELERNCTSRVYDDGVIFFFSLHLQGTNCELKVKNGMVYDGVFKTYSPECDLVLDAANIKSPGPSVGLRQEDLVDSIIFKASDVVVVHFRDVDFNYARKDNFTDTAVGGRINGEHKEKDLEPWDGGRQQHMVSGSLESLDTDVSNGWDPNDMFKYNEEQYGIKSTYDSSLSTYTVALERDNSEEFLKREARAAQLAEEIEASSTYKSRVALENDERSEEEKYTAVVRGEREEKYIPPGQRNREGMSWGAGRQNSPRLVQSSSGPPRPGLHDYTPSSGADQRVVNGGPPRMSPKTQRTPRTHRVPPGSRVPPGVDFMPHNAPGEVSVPPATRSSSSGGTWSSVVSGVHSVTIPKLYPAHRPRSPRQNSMGGASPGPSPQTGSTPVEPVNTSMSASSPTASPAPNMAATSSAEAKDSRVQATRQNSPTVNKENMKPLESPPSINRPLSKGPPSMAPDHRKQIDNLKKFSVDFRVIQPSKTLISLSQLQSKKSKQLPLDKGLEGSEGPVVPARSNKPDSPGASSPSLSSTLCPAPEQNRGPDVTSQGVQTSAPNLSGGAKPEDKEEDEADQMRKSTLNPNAHEFKPRVFTPQPATTPTPPRPQGQPSPSIVMQQPQQVYFPQMYPLTPVSPGVQSPAMYHVQMPHMTLSQSKPYRPGKVSNMPQQRSDQHHPQGTPTMMHPAAGPPIVAQSPAYSAQYFTCSPQQFTSQQLMPHYQSQAQHVFSPVIQGQARMMAPPTHGHPGQLVSSTTQYGEQTHTMYVSQGPMPQQYAHPNTTLHPHPQPSATPTGQSQQGVQHGGNHPAPSPVQQHQAAAAAQALHMGNQPQQQMYQALAPTPPSMTPGPNPQSPQGSFSSAQQAVYLHPQQMQHGYNPSHMAHMQQAHIQSGMVPSHHGNPGHPQMMLMATQQQGGPQPQLAQNALNPIPVSSTAHFSYLAHPQVQQHHQQQL</sequence>
<dbReference type="InterPro" id="IPR009818">
    <property type="entry name" value="PAM2_motif"/>
</dbReference>
<feature type="compositionally biased region" description="Low complexity" evidence="2">
    <location>
        <begin position="817"/>
        <end position="827"/>
    </location>
</feature>
<dbReference type="Pfam" id="PF14438">
    <property type="entry name" value="SM-ATX"/>
    <property type="match status" value="1"/>
</dbReference>
<feature type="region of interest" description="Disordered" evidence="2">
    <location>
        <begin position="491"/>
        <end position="619"/>
    </location>
</feature>
<feature type="compositionally biased region" description="Pro residues" evidence="2">
    <location>
        <begin position="844"/>
        <end position="856"/>
    </location>
</feature>
<feature type="compositionally biased region" description="Low complexity" evidence="2">
    <location>
        <begin position="315"/>
        <end position="325"/>
    </location>
</feature>
<dbReference type="GO" id="GO:0003729">
    <property type="term" value="F:mRNA binding"/>
    <property type="evidence" value="ECO:0007669"/>
    <property type="project" value="TreeGrafter"/>
</dbReference>
<feature type="compositionally biased region" description="Low complexity" evidence="2">
    <location>
        <begin position="491"/>
        <end position="508"/>
    </location>
</feature>
<feature type="compositionally biased region" description="Low complexity" evidence="2">
    <location>
        <begin position="526"/>
        <end position="544"/>
    </location>
</feature>
<feature type="compositionally biased region" description="Polar residues" evidence="2">
    <location>
        <begin position="263"/>
        <end position="275"/>
    </location>
</feature>
<feature type="compositionally biased region" description="Pro residues" evidence="2">
    <location>
        <begin position="603"/>
        <end position="614"/>
    </location>
</feature>
<dbReference type="GO" id="GO:0034063">
    <property type="term" value="P:stress granule assembly"/>
    <property type="evidence" value="ECO:0007669"/>
    <property type="project" value="TreeGrafter"/>
</dbReference>
<accession>A0A8C7SYI0</accession>
<dbReference type="InterPro" id="IPR009604">
    <property type="entry name" value="LsmAD_domain"/>
</dbReference>
<reference evidence="4" key="2">
    <citation type="submission" date="2025-08" db="UniProtKB">
        <authorList>
            <consortium name="Ensembl"/>
        </authorList>
    </citation>
    <scope>IDENTIFICATION</scope>
</reference>
<feature type="region of interest" description="Disordered" evidence="2">
    <location>
        <begin position="222"/>
        <end position="472"/>
    </location>
</feature>
<feature type="compositionally biased region" description="Low complexity" evidence="2">
    <location>
        <begin position="344"/>
        <end position="361"/>
    </location>
</feature>
<dbReference type="PANTHER" id="PTHR12854:SF11">
    <property type="entry name" value="ATAXIN-2"/>
    <property type="match status" value="1"/>
</dbReference>
<evidence type="ECO:0000313" key="4">
    <source>
        <dbReference type="Ensembl" id="ENSOMYP00000072301.2"/>
    </source>
</evidence>
<reference evidence="4" key="3">
    <citation type="submission" date="2025-09" db="UniProtKB">
        <authorList>
            <consortium name="Ensembl"/>
        </authorList>
    </citation>
    <scope>IDENTIFICATION</scope>
</reference>
<feature type="compositionally biased region" description="Polar residues" evidence="2">
    <location>
        <begin position="552"/>
        <end position="563"/>
    </location>
</feature>
<dbReference type="AlphaFoldDB" id="A0A8C7SYI0"/>
<proteinExistence type="inferred from homology"/>
<feature type="region of interest" description="Disordered" evidence="2">
    <location>
        <begin position="658"/>
        <end position="688"/>
    </location>
</feature>
<evidence type="ECO:0000313" key="5">
    <source>
        <dbReference type="Proteomes" id="UP000694395"/>
    </source>
</evidence>
<dbReference type="InterPro" id="IPR025852">
    <property type="entry name" value="SM_dom_ATX"/>
</dbReference>
<name>A0A8C7SYI0_ONCMY</name>
<evidence type="ECO:0000256" key="1">
    <source>
        <dbReference type="ARBA" id="ARBA00007503"/>
    </source>
</evidence>
<organism evidence="4 5">
    <name type="scientific">Oncorhynchus mykiss</name>
    <name type="common">Rainbow trout</name>
    <name type="synonym">Salmo gairdneri</name>
    <dbReference type="NCBI Taxonomy" id="8022"/>
    <lineage>
        <taxon>Eukaryota</taxon>
        <taxon>Metazoa</taxon>
        <taxon>Chordata</taxon>
        <taxon>Craniata</taxon>
        <taxon>Vertebrata</taxon>
        <taxon>Euteleostomi</taxon>
        <taxon>Actinopterygii</taxon>
        <taxon>Neopterygii</taxon>
        <taxon>Teleostei</taxon>
        <taxon>Protacanthopterygii</taxon>
        <taxon>Salmoniformes</taxon>
        <taxon>Salmonidae</taxon>
        <taxon>Salmoninae</taxon>
        <taxon>Oncorhynchus</taxon>
    </lineage>
</organism>
<feature type="region of interest" description="Disordered" evidence="2">
    <location>
        <begin position="773"/>
        <end position="864"/>
    </location>
</feature>
<reference evidence="4" key="1">
    <citation type="submission" date="2020-07" db="EMBL/GenBank/DDBJ databases">
        <title>A long reads based de novo assembly of the rainbow trout Arlee double haploid line genome.</title>
        <authorList>
            <person name="Gao G."/>
            <person name="Palti Y."/>
        </authorList>
    </citation>
    <scope>NUCLEOTIDE SEQUENCE [LARGE SCALE GENOMIC DNA]</scope>
</reference>
<dbReference type="Pfam" id="PF07145">
    <property type="entry name" value="PAM2"/>
    <property type="match status" value="1"/>
</dbReference>
<evidence type="ECO:0000259" key="3">
    <source>
        <dbReference type="SMART" id="SM01272"/>
    </source>
</evidence>
<protein>
    <recommendedName>
        <fullName evidence="3">LsmAD domain-containing protein</fullName>
    </recommendedName>
</protein>
<dbReference type="GeneTree" id="ENSGT00940000156812"/>
<dbReference type="PANTHER" id="PTHR12854">
    <property type="entry name" value="ATAXIN 2-RELATED"/>
    <property type="match status" value="1"/>
</dbReference>